<dbReference type="AlphaFoldDB" id="A0AAW2PEZ3"/>
<reference evidence="1" key="1">
    <citation type="submission" date="2020-06" db="EMBL/GenBank/DDBJ databases">
        <authorList>
            <person name="Li T."/>
            <person name="Hu X."/>
            <person name="Zhang T."/>
            <person name="Song X."/>
            <person name="Zhang H."/>
            <person name="Dai N."/>
            <person name="Sheng W."/>
            <person name="Hou X."/>
            <person name="Wei L."/>
        </authorList>
    </citation>
    <scope>NUCLEOTIDE SEQUENCE</scope>
    <source>
        <strain evidence="1">G01</strain>
        <tissue evidence="1">Leaf</tissue>
    </source>
</reference>
<organism evidence="1">
    <name type="scientific">Sesamum angustifolium</name>
    <dbReference type="NCBI Taxonomy" id="2727405"/>
    <lineage>
        <taxon>Eukaryota</taxon>
        <taxon>Viridiplantae</taxon>
        <taxon>Streptophyta</taxon>
        <taxon>Embryophyta</taxon>
        <taxon>Tracheophyta</taxon>
        <taxon>Spermatophyta</taxon>
        <taxon>Magnoliopsida</taxon>
        <taxon>eudicotyledons</taxon>
        <taxon>Gunneridae</taxon>
        <taxon>Pentapetalae</taxon>
        <taxon>asterids</taxon>
        <taxon>lamiids</taxon>
        <taxon>Lamiales</taxon>
        <taxon>Pedaliaceae</taxon>
        <taxon>Sesamum</taxon>
    </lineage>
</organism>
<dbReference type="EMBL" id="JACGWK010000005">
    <property type="protein sequence ID" value="KAL0354031.1"/>
    <property type="molecule type" value="Genomic_DNA"/>
</dbReference>
<evidence type="ECO:0000313" key="1">
    <source>
        <dbReference type="EMBL" id="KAL0354031.1"/>
    </source>
</evidence>
<proteinExistence type="predicted"/>
<comment type="caution">
    <text evidence="1">The sequence shown here is derived from an EMBL/GenBank/DDBJ whole genome shotgun (WGS) entry which is preliminary data.</text>
</comment>
<gene>
    <name evidence="1" type="ORF">Sangu_0984400</name>
</gene>
<sequence length="88" mass="10018">MYLLPTNTWKLELGHLEQDPRPSRAGPAPPRGASLELSALLNSRRWRMSLRWSWARGCASRFSARGTNVEADARQILFLTSKMPHMIV</sequence>
<protein>
    <submittedName>
        <fullName evidence="1">Uncharacterized protein</fullName>
    </submittedName>
</protein>
<name>A0AAW2PEZ3_9LAMI</name>
<reference evidence="1" key="2">
    <citation type="journal article" date="2024" name="Plant">
        <title>Genomic evolution and insights into agronomic trait innovations of Sesamum species.</title>
        <authorList>
            <person name="Miao H."/>
            <person name="Wang L."/>
            <person name="Qu L."/>
            <person name="Liu H."/>
            <person name="Sun Y."/>
            <person name="Le M."/>
            <person name="Wang Q."/>
            <person name="Wei S."/>
            <person name="Zheng Y."/>
            <person name="Lin W."/>
            <person name="Duan Y."/>
            <person name="Cao H."/>
            <person name="Xiong S."/>
            <person name="Wang X."/>
            <person name="Wei L."/>
            <person name="Li C."/>
            <person name="Ma Q."/>
            <person name="Ju M."/>
            <person name="Zhao R."/>
            <person name="Li G."/>
            <person name="Mu C."/>
            <person name="Tian Q."/>
            <person name="Mei H."/>
            <person name="Zhang T."/>
            <person name="Gao T."/>
            <person name="Zhang H."/>
        </authorList>
    </citation>
    <scope>NUCLEOTIDE SEQUENCE</scope>
    <source>
        <strain evidence="1">G01</strain>
    </source>
</reference>
<accession>A0AAW2PEZ3</accession>